<evidence type="ECO:0000256" key="1">
    <source>
        <dbReference type="ARBA" id="ARBA00004370"/>
    </source>
</evidence>
<organism evidence="7 8">
    <name type="scientific">Caenorhabditis briggsae</name>
    <dbReference type="NCBI Taxonomy" id="6238"/>
    <lineage>
        <taxon>Eukaryota</taxon>
        <taxon>Metazoa</taxon>
        <taxon>Ecdysozoa</taxon>
        <taxon>Nematoda</taxon>
        <taxon>Chromadorea</taxon>
        <taxon>Rhabditida</taxon>
        <taxon>Rhabditina</taxon>
        <taxon>Rhabditomorpha</taxon>
        <taxon>Rhabditoidea</taxon>
        <taxon>Rhabditidae</taxon>
        <taxon>Peloderinae</taxon>
        <taxon>Caenorhabditis</taxon>
    </lineage>
</organism>
<name>B6IEU0_CAEBR</name>
<keyword evidence="4 5" id="KW-0472">Membrane</keyword>
<keyword evidence="8" id="KW-1185">Reference proteome</keyword>
<evidence type="ECO:0000259" key="6">
    <source>
        <dbReference type="PROSITE" id="PS50262"/>
    </source>
</evidence>
<dbReference type="EMBL" id="HE601256">
    <property type="protein sequence ID" value="CAR98420.1"/>
    <property type="molecule type" value="Genomic_DNA"/>
</dbReference>
<dbReference type="InterPro" id="IPR019427">
    <property type="entry name" value="7TM_GPCR_serpentine_rcpt_Srw"/>
</dbReference>
<evidence type="ECO:0000313" key="8">
    <source>
        <dbReference type="Proteomes" id="UP000008549"/>
    </source>
</evidence>
<dbReference type="PANTHER" id="PTHR22751:SF288">
    <property type="entry name" value="G-PROTEIN COUPLED RECEPTORS FAMILY 1 PROFILE DOMAIN-CONTAINING PROTEIN"/>
    <property type="match status" value="1"/>
</dbReference>
<dbReference type="OMA" id="CATIHIM"/>
<gene>
    <name evidence="7 9" type="ORF">CBG26974</name>
    <name evidence="7" type="ORF">CBG_26974</name>
</gene>
<dbReference type="PROSITE" id="PS50262">
    <property type="entry name" value="G_PROTEIN_RECEP_F1_2"/>
    <property type="match status" value="1"/>
</dbReference>
<dbReference type="SUPFAM" id="SSF81321">
    <property type="entry name" value="Family A G protein-coupled receptor-like"/>
    <property type="match status" value="1"/>
</dbReference>
<dbReference type="Gene3D" id="1.20.1070.10">
    <property type="entry name" value="Rhodopsin 7-helix transmembrane proteins"/>
    <property type="match status" value="1"/>
</dbReference>
<evidence type="ECO:0000256" key="4">
    <source>
        <dbReference type="ARBA" id="ARBA00023136"/>
    </source>
</evidence>
<reference evidence="7 8" key="2">
    <citation type="journal article" date="2011" name="PLoS Genet.">
        <title>Caenorhabditis briggsae recombinant inbred line genotypes reveal inter-strain incompatibility and the evolution of recombination.</title>
        <authorList>
            <person name="Ross J.A."/>
            <person name="Koboldt D.C."/>
            <person name="Staisch J.E."/>
            <person name="Chamberlin H.M."/>
            <person name="Gupta B.P."/>
            <person name="Miller R.D."/>
            <person name="Baird S.E."/>
            <person name="Haag E.S."/>
        </authorList>
    </citation>
    <scope>NUCLEOTIDE SEQUENCE [LARGE SCALE GENOMIC DNA]</scope>
    <source>
        <strain evidence="7 8">AF16</strain>
    </source>
</reference>
<evidence type="ECO:0000256" key="5">
    <source>
        <dbReference type="SAM" id="Phobius"/>
    </source>
</evidence>
<dbReference type="KEGG" id="cbr:CBG_26974"/>
<dbReference type="WormBase" id="CBG26974">
    <property type="protein sequence ID" value="CBP33421"/>
    <property type="gene ID" value="WBGene00088388"/>
</dbReference>
<dbReference type="AlphaFoldDB" id="B6IEU0"/>
<keyword evidence="3 5" id="KW-1133">Transmembrane helix</keyword>
<protein>
    <submittedName>
        <fullName evidence="7">Protein CBG26974</fullName>
    </submittedName>
</protein>
<dbReference type="GeneID" id="68918438"/>
<sequence>MGCYADYIYRNSKLLTFLWKVFNRSCEIIGFQLYDNGIFISGPCILINIFHILILTRKPLRNSPIYVIMTAIALIDICSVLFDVHREVVNLFKILNICYSKETDYKIIWLEIFMDCFRNFTRRCSTWLSFSITLIRTFIVRNPLNPRFGIFSKPKIAYLFITGVLVLCAPIHIFDLYKFKIVLDNKNYKFTQYPETNIIFYSWETTELFWDHDDAVYTMHKLLDGLISKVRSFLLNWPWYYPVCFVPIATILLVQGIRKAGRQRKKMVSSSSTANSKDASKLVLATTLTFFFAELPLGIIYMLDPFAGFKMKGFDMQVVLSTLFQLFSIILTVTTATHMIICLLISTEYRKTCLVIIRCGYVPKTKKQTQFVALNTKT</sequence>
<dbReference type="InParanoid" id="B6IEU0"/>
<feature type="transmembrane region" description="Helical" evidence="5">
    <location>
        <begin position="156"/>
        <end position="174"/>
    </location>
</feature>
<dbReference type="RefSeq" id="XP_045097993.1">
    <property type="nucleotide sequence ID" value="XM_045236954.1"/>
</dbReference>
<proteinExistence type="predicted"/>
<reference evidence="7 8" key="1">
    <citation type="journal article" date="2003" name="PLoS Biol.">
        <title>The genome sequence of Caenorhabditis briggsae: a platform for comparative genomics.</title>
        <authorList>
            <person name="Stein L.D."/>
            <person name="Bao Z."/>
            <person name="Blasiar D."/>
            <person name="Blumenthal T."/>
            <person name="Brent M.R."/>
            <person name="Chen N."/>
            <person name="Chinwalla A."/>
            <person name="Clarke L."/>
            <person name="Clee C."/>
            <person name="Coghlan A."/>
            <person name="Coulson A."/>
            <person name="D'Eustachio P."/>
            <person name="Fitch D.H."/>
            <person name="Fulton L.A."/>
            <person name="Fulton R.E."/>
            <person name="Griffiths-Jones S."/>
            <person name="Harris T.W."/>
            <person name="Hillier L.W."/>
            <person name="Kamath R."/>
            <person name="Kuwabara P.E."/>
            <person name="Mardis E.R."/>
            <person name="Marra M.A."/>
            <person name="Miner T.L."/>
            <person name="Minx P."/>
            <person name="Mullikin J.C."/>
            <person name="Plumb R.W."/>
            <person name="Rogers J."/>
            <person name="Schein J.E."/>
            <person name="Sohrmann M."/>
            <person name="Spieth J."/>
            <person name="Stajich J.E."/>
            <person name="Wei C."/>
            <person name="Willey D."/>
            <person name="Wilson R.K."/>
            <person name="Durbin R."/>
            <person name="Waterston R.H."/>
        </authorList>
    </citation>
    <scope>NUCLEOTIDE SEQUENCE [LARGE SCALE GENOMIC DNA]</scope>
    <source>
        <strain evidence="7 8">AF16</strain>
    </source>
</reference>
<dbReference type="GO" id="GO:0008528">
    <property type="term" value="F:G protein-coupled peptide receptor activity"/>
    <property type="evidence" value="ECO:0007669"/>
    <property type="project" value="InterPro"/>
</dbReference>
<dbReference type="Proteomes" id="UP000008549">
    <property type="component" value="Unassembled WGS sequence"/>
</dbReference>
<accession>B6IEU0</accession>
<feature type="transmembrane region" description="Helical" evidence="5">
    <location>
        <begin position="38"/>
        <end position="56"/>
    </location>
</feature>
<feature type="transmembrane region" description="Helical" evidence="5">
    <location>
        <begin position="239"/>
        <end position="261"/>
    </location>
</feature>
<evidence type="ECO:0000256" key="2">
    <source>
        <dbReference type="ARBA" id="ARBA00022692"/>
    </source>
</evidence>
<dbReference type="HOGENOM" id="CLU_043715_1_0_1"/>
<keyword evidence="2 5" id="KW-0812">Transmembrane</keyword>
<feature type="transmembrane region" description="Helical" evidence="5">
    <location>
        <begin position="282"/>
        <end position="303"/>
    </location>
</feature>
<dbReference type="Pfam" id="PF10324">
    <property type="entry name" value="7TM_GPCR_Srw"/>
    <property type="match status" value="1"/>
</dbReference>
<dbReference type="eggNOG" id="ENOG502TFE1">
    <property type="taxonomic scope" value="Eukaryota"/>
</dbReference>
<evidence type="ECO:0000313" key="9">
    <source>
        <dbReference type="WormBase" id="CBG26974"/>
    </source>
</evidence>
<dbReference type="GO" id="GO:0016020">
    <property type="term" value="C:membrane"/>
    <property type="evidence" value="ECO:0007669"/>
    <property type="project" value="UniProtKB-SubCell"/>
</dbReference>
<feature type="transmembrane region" description="Helical" evidence="5">
    <location>
        <begin position="323"/>
        <end position="345"/>
    </location>
</feature>
<evidence type="ECO:0000313" key="7">
    <source>
        <dbReference type="EMBL" id="CAR98420.1"/>
    </source>
</evidence>
<feature type="domain" description="G-protein coupled receptors family 1 profile" evidence="6">
    <location>
        <begin position="47"/>
        <end position="342"/>
    </location>
</feature>
<comment type="subcellular location">
    <subcellularLocation>
        <location evidence="1">Membrane</location>
    </subcellularLocation>
</comment>
<evidence type="ECO:0000256" key="3">
    <source>
        <dbReference type="ARBA" id="ARBA00022989"/>
    </source>
</evidence>
<dbReference type="InterPro" id="IPR017452">
    <property type="entry name" value="GPCR_Rhodpsn_7TM"/>
</dbReference>
<dbReference type="PANTHER" id="PTHR22751">
    <property type="entry name" value="G-PROTEIN COUPLED RECEPTOR-RELATED"/>
    <property type="match status" value="1"/>
</dbReference>
<feature type="transmembrane region" description="Helical" evidence="5">
    <location>
        <begin position="63"/>
        <end position="82"/>
    </location>
</feature>
<dbReference type="CTD" id="68918438"/>